<reference evidence="1 2" key="1">
    <citation type="submission" date="2017-03" db="EMBL/GenBank/DDBJ databases">
        <title>Genome Survey of Euroglyphus maynei.</title>
        <authorList>
            <person name="Arlian L.G."/>
            <person name="Morgan M.S."/>
            <person name="Rider S.D."/>
        </authorList>
    </citation>
    <scope>NUCLEOTIDE SEQUENCE [LARGE SCALE GENOMIC DNA]</scope>
    <source>
        <strain evidence="1">Arlian Lab</strain>
        <tissue evidence="1">Whole body</tissue>
    </source>
</reference>
<organism evidence="1 2">
    <name type="scientific">Euroglyphus maynei</name>
    <name type="common">Mayne's house dust mite</name>
    <dbReference type="NCBI Taxonomy" id="6958"/>
    <lineage>
        <taxon>Eukaryota</taxon>
        <taxon>Metazoa</taxon>
        <taxon>Ecdysozoa</taxon>
        <taxon>Arthropoda</taxon>
        <taxon>Chelicerata</taxon>
        <taxon>Arachnida</taxon>
        <taxon>Acari</taxon>
        <taxon>Acariformes</taxon>
        <taxon>Sarcoptiformes</taxon>
        <taxon>Astigmata</taxon>
        <taxon>Psoroptidia</taxon>
        <taxon>Analgoidea</taxon>
        <taxon>Pyroglyphidae</taxon>
        <taxon>Pyroglyphinae</taxon>
        <taxon>Euroglyphus</taxon>
    </lineage>
</organism>
<evidence type="ECO:0008006" key="3">
    <source>
        <dbReference type="Google" id="ProtNLM"/>
    </source>
</evidence>
<dbReference type="InterPro" id="IPR036915">
    <property type="entry name" value="Cyclin-like_sf"/>
</dbReference>
<evidence type="ECO:0000313" key="1">
    <source>
        <dbReference type="EMBL" id="OTF80292.1"/>
    </source>
</evidence>
<comment type="caution">
    <text evidence="1">The sequence shown here is derived from an EMBL/GenBank/DDBJ whole genome shotgun (WGS) entry which is preliminary data.</text>
</comment>
<protein>
    <recommendedName>
        <fullName evidence="3">Cyclin N-terminal domain-containing protein</fullName>
    </recommendedName>
</protein>
<dbReference type="SUPFAM" id="SSF47954">
    <property type="entry name" value="Cyclin-like"/>
    <property type="match status" value="1"/>
</dbReference>
<name>A0A1Y3BHF6_EURMA</name>
<dbReference type="Proteomes" id="UP000194236">
    <property type="component" value="Unassembled WGS sequence"/>
</dbReference>
<dbReference type="AlphaFoldDB" id="A0A1Y3BHF6"/>
<accession>A0A1Y3BHF6</accession>
<dbReference type="EMBL" id="MUJZ01019024">
    <property type="protein sequence ID" value="OTF80292.1"/>
    <property type="molecule type" value="Genomic_DNA"/>
</dbReference>
<gene>
    <name evidence="1" type="ORF">BLA29_012562</name>
</gene>
<sequence length="61" mass="7142">MEKFQFDRQRAIDLLVKSAIHLQLHADTICTACRYIHHFDEFLNENPSTIEDEGSKYDMGV</sequence>
<feature type="non-terminal residue" evidence="1">
    <location>
        <position position="61"/>
    </location>
</feature>
<evidence type="ECO:0000313" key="2">
    <source>
        <dbReference type="Proteomes" id="UP000194236"/>
    </source>
</evidence>
<keyword evidence="2" id="KW-1185">Reference proteome</keyword>
<proteinExistence type="predicted"/>